<dbReference type="GO" id="GO:0003887">
    <property type="term" value="F:DNA-directed DNA polymerase activity"/>
    <property type="evidence" value="ECO:0007669"/>
    <property type="project" value="UniProtKB-KW"/>
</dbReference>
<dbReference type="RefSeq" id="WP_125942593.1">
    <property type="nucleotide sequence ID" value="NZ_PXZH01000001.1"/>
</dbReference>
<organism evidence="13 14">
    <name type="scientific">Vagococcus humatus</name>
    <dbReference type="NCBI Taxonomy" id="1889241"/>
    <lineage>
        <taxon>Bacteria</taxon>
        <taxon>Bacillati</taxon>
        <taxon>Bacillota</taxon>
        <taxon>Bacilli</taxon>
        <taxon>Lactobacillales</taxon>
        <taxon>Enterococcaceae</taxon>
        <taxon>Vagococcus</taxon>
    </lineage>
</organism>
<keyword evidence="7 10" id="KW-0269">Exonuclease</keyword>
<dbReference type="GO" id="GO:0008408">
    <property type="term" value="F:3'-5' exonuclease activity"/>
    <property type="evidence" value="ECO:0007669"/>
    <property type="project" value="UniProtKB-UniRule"/>
</dbReference>
<evidence type="ECO:0000256" key="7">
    <source>
        <dbReference type="ARBA" id="ARBA00022839"/>
    </source>
</evidence>
<evidence type="ECO:0000256" key="4">
    <source>
        <dbReference type="ARBA" id="ARBA00022722"/>
    </source>
</evidence>
<evidence type="ECO:0000256" key="8">
    <source>
        <dbReference type="ARBA" id="ARBA00022840"/>
    </source>
</evidence>
<evidence type="ECO:0000256" key="5">
    <source>
        <dbReference type="ARBA" id="ARBA00022741"/>
    </source>
</evidence>
<dbReference type="Proteomes" id="UP000277864">
    <property type="component" value="Unassembled WGS sequence"/>
</dbReference>
<dbReference type="InterPro" id="IPR036397">
    <property type="entry name" value="RNaseH_sf"/>
</dbReference>
<dbReference type="GO" id="GO:0003677">
    <property type="term" value="F:DNA binding"/>
    <property type="evidence" value="ECO:0007669"/>
    <property type="project" value="InterPro"/>
</dbReference>
<keyword evidence="2" id="KW-0548">Nucleotidyltransferase</keyword>
<dbReference type="OrthoDB" id="9803913at2"/>
<dbReference type="NCBIfam" id="TIGR00573">
    <property type="entry name" value="dnaq"/>
    <property type="match status" value="1"/>
</dbReference>
<dbReference type="EMBL" id="PXZH01000001">
    <property type="protein sequence ID" value="RST89979.1"/>
    <property type="molecule type" value="Genomic_DNA"/>
</dbReference>
<keyword evidence="4 10" id="KW-0540">Nuclease</keyword>
<dbReference type="CDD" id="cd06127">
    <property type="entry name" value="DEDDh"/>
    <property type="match status" value="1"/>
</dbReference>
<dbReference type="SMART" id="SM00491">
    <property type="entry name" value="HELICc2"/>
    <property type="match status" value="1"/>
</dbReference>
<protein>
    <recommendedName>
        <fullName evidence="10 11">3'-5' exonuclease DinG</fullName>
        <ecNumber evidence="10 11">3.1.-.-</ecNumber>
    </recommendedName>
</protein>
<keyword evidence="3" id="KW-0235">DNA replication</keyword>
<dbReference type="Pfam" id="PF13307">
    <property type="entry name" value="Helicase_C_2"/>
    <property type="match status" value="1"/>
</dbReference>
<dbReference type="AlphaFoldDB" id="A0A429Z8D0"/>
<reference evidence="13 14" key="1">
    <citation type="submission" date="2018-03" db="EMBL/GenBank/DDBJ databases">
        <authorList>
            <person name="Gulvik C.A."/>
        </authorList>
    </citation>
    <scope>NUCLEOTIDE SEQUENCE [LARGE SCALE GENOMIC DNA]</scope>
    <source>
        <strain evidence="13 14">JCM 31581</strain>
    </source>
</reference>
<dbReference type="SUPFAM" id="SSF53098">
    <property type="entry name" value="Ribonuclease H-like"/>
    <property type="match status" value="1"/>
</dbReference>
<accession>A0A429Z8D0</accession>
<dbReference type="InterPro" id="IPR006310">
    <property type="entry name" value="DinG"/>
</dbReference>
<feature type="domain" description="Helicase ATP-binding" evidence="12">
    <location>
        <begin position="248"/>
        <end position="530"/>
    </location>
</feature>
<dbReference type="GO" id="GO:0005829">
    <property type="term" value="C:cytosol"/>
    <property type="evidence" value="ECO:0007669"/>
    <property type="project" value="TreeGrafter"/>
</dbReference>
<gene>
    <name evidence="10 11" type="primary">dinG</name>
    <name evidence="13" type="ORF">C7P63_02555</name>
</gene>
<dbReference type="NCBIfam" id="TIGR01407">
    <property type="entry name" value="dinG_rel"/>
    <property type="match status" value="1"/>
</dbReference>
<keyword evidence="1" id="KW-0808">Transferase</keyword>
<keyword evidence="5 10" id="KW-0547">Nucleotide-binding</keyword>
<dbReference type="Pfam" id="PF00929">
    <property type="entry name" value="RNase_T"/>
    <property type="match status" value="1"/>
</dbReference>
<dbReference type="GO" id="GO:0005524">
    <property type="term" value="F:ATP binding"/>
    <property type="evidence" value="ECO:0007669"/>
    <property type="project" value="UniProtKB-UniRule"/>
</dbReference>
<evidence type="ECO:0000313" key="13">
    <source>
        <dbReference type="EMBL" id="RST89979.1"/>
    </source>
</evidence>
<keyword evidence="9" id="KW-0239">DNA-directed DNA polymerase</keyword>
<name>A0A429Z8D0_9ENTE</name>
<evidence type="ECO:0000259" key="12">
    <source>
        <dbReference type="PROSITE" id="PS51193"/>
    </source>
</evidence>
<keyword evidence="6 10" id="KW-0378">Hydrolase</keyword>
<dbReference type="EC" id="3.1.-.-" evidence="10 11"/>
<dbReference type="PANTHER" id="PTHR30231">
    <property type="entry name" value="DNA POLYMERASE III SUBUNIT EPSILON"/>
    <property type="match status" value="1"/>
</dbReference>
<dbReference type="GO" id="GO:0004386">
    <property type="term" value="F:helicase activity"/>
    <property type="evidence" value="ECO:0007669"/>
    <property type="project" value="InterPro"/>
</dbReference>
<evidence type="ECO:0000256" key="6">
    <source>
        <dbReference type="ARBA" id="ARBA00022801"/>
    </source>
</evidence>
<dbReference type="Gene3D" id="3.40.50.300">
    <property type="entry name" value="P-loop containing nucleotide triphosphate hydrolases"/>
    <property type="match status" value="2"/>
</dbReference>
<feature type="short sequence motif" description="DEAH box" evidence="10">
    <location>
        <begin position="462"/>
        <end position="465"/>
    </location>
</feature>
<comment type="similarity">
    <text evidence="10 11">Belongs to the helicase family. DinG subfamily. Type 2 sub-subfamily.</text>
</comment>
<dbReference type="HAMAP" id="MF_02206">
    <property type="entry name" value="DinG_exonucl"/>
    <property type="match status" value="1"/>
</dbReference>
<keyword evidence="8 10" id="KW-0067">ATP-binding</keyword>
<comment type="function">
    <text evidence="10 11">3'-5' exonuclease.</text>
</comment>
<dbReference type="InterPro" id="IPR014013">
    <property type="entry name" value="Helic_SF1/SF2_ATP-bd_DinG/Rad3"/>
</dbReference>
<dbReference type="InterPro" id="IPR012337">
    <property type="entry name" value="RNaseH-like_sf"/>
</dbReference>
<evidence type="ECO:0000256" key="9">
    <source>
        <dbReference type="ARBA" id="ARBA00022932"/>
    </source>
</evidence>
<evidence type="ECO:0000256" key="2">
    <source>
        <dbReference type="ARBA" id="ARBA00022695"/>
    </source>
</evidence>
<dbReference type="InterPro" id="IPR013520">
    <property type="entry name" value="Ribonucl_H"/>
</dbReference>
<dbReference type="Gene3D" id="3.30.420.10">
    <property type="entry name" value="Ribonuclease H-like superfamily/Ribonuclease H"/>
    <property type="match status" value="1"/>
</dbReference>
<keyword evidence="14" id="KW-1185">Reference proteome</keyword>
<dbReference type="FunFam" id="3.30.420.10:FF:000045">
    <property type="entry name" value="3'-5' exonuclease DinG"/>
    <property type="match status" value="1"/>
</dbReference>
<dbReference type="PROSITE" id="PS51193">
    <property type="entry name" value="HELICASE_ATP_BIND_2"/>
    <property type="match status" value="1"/>
</dbReference>
<dbReference type="InterPro" id="IPR006555">
    <property type="entry name" value="ATP-dep_Helicase_C"/>
</dbReference>
<evidence type="ECO:0000313" key="14">
    <source>
        <dbReference type="Proteomes" id="UP000277864"/>
    </source>
</evidence>
<comment type="caution">
    <text evidence="13">The sequence shown here is derived from an EMBL/GenBank/DDBJ whole genome shotgun (WGS) entry which is preliminary data.</text>
</comment>
<evidence type="ECO:0000256" key="11">
    <source>
        <dbReference type="RuleBase" id="RU364106"/>
    </source>
</evidence>
<proteinExistence type="inferred from homology"/>
<dbReference type="SUPFAM" id="SSF52540">
    <property type="entry name" value="P-loop containing nucleoside triphosphate hydrolases"/>
    <property type="match status" value="2"/>
</dbReference>
<evidence type="ECO:0000256" key="10">
    <source>
        <dbReference type="HAMAP-Rule" id="MF_02206"/>
    </source>
</evidence>
<dbReference type="InterPro" id="IPR006054">
    <property type="entry name" value="DnaQ"/>
</dbReference>
<evidence type="ECO:0000256" key="3">
    <source>
        <dbReference type="ARBA" id="ARBA00022705"/>
    </source>
</evidence>
<dbReference type="InterPro" id="IPR027417">
    <property type="entry name" value="P-loop_NTPase"/>
</dbReference>
<evidence type="ECO:0000256" key="1">
    <source>
        <dbReference type="ARBA" id="ARBA00022679"/>
    </source>
</evidence>
<dbReference type="GO" id="GO:0045004">
    <property type="term" value="P:DNA replication proofreading"/>
    <property type="evidence" value="ECO:0007669"/>
    <property type="project" value="TreeGrafter"/>
</dbReference>
<dbReference type="SMART" id="SM00479">
    <property type="entry name" value="EXOIII"/>
    <property type="match status" value="1"/>
</dbReference>
<dbReference type="PANTHER" id="PTHR30231:SF41">
    <property type="entry name" value="DNA POLYMERASE III SUBUNIT EPSILON"/>
    <property type="match status" value="1"/>
</dbReference>
<feature type="binding site" evidence="10">
    <location>
        <begin position="284"/>
        <end position="291"/>
    </location>
    <ligand>
        <name>ATP</name>
        <dbReference type="ChEBI" id="CHEBI:30616"/>
    </ligand>
</feature>
<dbReference type="GO" id="GO:0016818">
    <property type="term" value="F:hydrolase activity, acting on acid anhydrides, in phosphorus-containing anhydrides"/>
    <property type="evidence" value="ECO:0007669"/>
    <property type="project" value="InterPro"/>
</dbReference>
<sequence length="925" mass="107327">MSETVYAVVDIETTGTNPKRDRIIQIGCAFIQQGEIIHTYVQDIHPGIDIPHTIQQLTHITNEQVAHAPLLEEVAKEIYQLLQGTTFVAHNVFFDYQFLKQELLRCGCPELQLKAIDTVELTQIFYPTLPSYRLSDLAQQFQLSHERPHQADSDALATAQLFLEMEEKIKQLPLTTLEKIVELADVCAMDTQDYLEQLVKEQGEHIPPLREDLCIVKGIALKKPESIQWQEKFYETQEAVYPISQADKQEVYQDQFEYREGQSQMMDQVYRFFTSSKKNLALEAATGSGKTFGYLFPLSYLATKQEPVIISTVSVLLEQQILKKTVPMINQLRPGSLVATLLKSHQHYLDLTRFMETLRYPVKQKQYQLYQMGVLVWLTETKTGDLEELNLRVSDHLFLKHVRHRGLKSLDPHSPFYNHDFWLAILNQMKESNVLIVNHAFLAEESHRQEKILPSSPYLVIDEAHHLPDILEKNQSRHYYGRELSQLVQRMLHFSDETPYYGFEDIKEDPVWQGQIVLQEKVLTELKERLIDLTSDVYDTLTLDYGYQEKEEIMLTNERMLKAPAYLHKELGQIEILLQEGLDLFGHIRKIYQQTKEKWLVNEQVTLTAWLDFTEELTQLLDFLGYFTQEQPASIIRWVYLSGQEYQWSVHYTDLTSSQVEESTWYQQFQHILYTGGTLSVPSDPHLLGHLLGMDDLPVTILPSPYDYKKQAKLYVPKEAFKEEVSKVSQYGKYVAQVIQDLATHCSKSLLVLFTSHQLIQLVYQHLPHFFEETGSYLLAQGISGTKERILKEFTQKTPSVLLGTDTYWEGVDLPGSHLEILVVTRLPFEPPMRPFVKEKYAYLASQQLNPFKSYALPKATLRMRQGLGRLIRSKEDKGVMIVLDHRLIDAHYSSQILDALPKELPVEVKEMKEMMKEIIIFLES</sequence>